<comment type="caution">
    <text evidence="1">The sequence shown here is derived from an EMBL/GenBank/DDBJ whole genome shotgun (WGS) entry which is preliminary data.</text>
</comment>
<dbReference type="Proteomes" id="UP000188320">
    <property type="component" value="Unassembled WGS sequence"/>
</dbReference>
<protein>
    <submittedName>
        <fullName evidence="1">Uncharacterized protein</fullName>
    </submittedName>
</protein>
<reference evidence="2" key="1">
    <citation type="submission" date="2017-01" db="EMBL/GenBank/DDBJ databases">
        <authorList>
            <person name="Wang Y."/>
            <person name="White M."/>
            <person name="Kvist S."/>
            <person name="Moncalvo J.-M."/>
        </authorList>
    </citation>
    <scope>NUCLEOTIDE SEQUENCE [LARGE SCALE GENOMIC DNA]</scope>
    <source>
        <strain evidence="2">COL-18-3</strain>
    </source>
</reference>
<keyword evidence="2" id="KW-1185">Reference proteome</keyword>
<organism evidence="1 2">
    <name type="scientific">Zancudomyces culisetae</name>
    <name type="common">Gut fungus</name>
    <name type="synonym">Smittium culisetae</name>
    <dbReference type="NCBI Taxonomy" id="1213189"/>
    <lineage>
        <taxon>Eukaryota</taxon>
        <taxon>Fungi</taxon>
        <taxon>Fungi incertae sedis</taxon>
        <taxon>Zoopagomycota</taxon>
        <taxon>Kickxellomycotina</taxon>
        <taxon>Harpellomycetes</taxon>
        <taxon>Harpellales</taxon>
        <taxon>Legeriomycetaceae</taxon>
        <taxon>Zancudomyces</taxon>
    </lineage>
</organism>
<accession>A0A1R1PGZ6</accession>
<proteinExistence type="predicted"/>
<dbReference type="AlphaFoldDB" id="A0A1R1PGZ6"/>
<gene>
    <name evidence="1" type="ORF">AX774_g6350</name>
</gene>
<evidence type="ECO:0000313" key="1">
    <source>
        <dbReference type="EMBL" id="OMH80218.1"/>
    </source>
</evidence>
<dbReference type="EMBL" id="LSSK01001257">
    <property type="protein sequence ID" value="OMH80218.1"/>
    <property type="molecule type" value="Genomic_DNA"/>
</dbReference>
<evidence type="ECO:0000313" key="2">
    <source>
        <dbReference type="Proteomes" id="UP000188320"/>
    </source>
</evidence>
<sequence length="143" mass="16292">MAVRALNAFVDDKNIVGYRSFPFSNDIVKDSDRFTTYALKETCKTAIRSIDGVFEWDSNNTMFSNSKPGYICSIPYFDEVIVVPVDPFSPSETKYIIVKLCFEMDEPLIDFSYQRTNENGEIMNPNEVGCAYALFAPLKLHNI</sequence>
<name>A0A1R1PGZ6_ZANCU</name>